<dbReference type="GeneTree" id="ENSGT00950000183043"/>
<comment type="similarity">
    <text evidence="5">Belongs to the SPATA31 family.</text>
</comment>
<evidence type="ECO:0000256" key="2">
    <source>
        <dbReference type="ARBA" id="ARBA00022692"/>
    </source>
</evidence>
<dbReference type="Ensembl" id="ENSEAST00005046267.1">
    <property type="protein sequence ID" value="ENSEASP00005044867.1"/>
    <property type="gene ID" value="ENSEASG00005032511.1"/>
</dbReference>
<evidence type="ECO:0000256" key="6">
    <source>
        <dbReference type="SAM" id="MobiDB-lite"/>
    </source>
</evidence>
<keyword evidence="3 7" id="KW-1133">Transmembrane helix</keyword>
<feature type="compositionally biased region" description="Pro residues" evidence="6">
    <location>
        <begin position="179"/>
        <end position="192"/>
    </location>
</feature>
<evidence type="ECO:0000256" key="4">
    <source>
        <dbReference type="ARBA" id="ARBA00023136"/>
    </source>
</evidence>
<keyword evidence="10" id="KW-1185">Reference proteome</keyword>
<dbReference type="InterPro" id="IPR027970">
    <property type="entry name" value="SPATA31-like"/>
</dbReference>
<evidence type="ECO:0000256" key="7">
    <source>
        <dbReference type="SAM" id="Phobius"/>
    </source>
</evidence>
<dbReference type="Proteomes" id="UP000694387">
    <property type="component" value="Chromosome 23"/>
</dbReference>
<comment type="subcellular location">
    <subcellularLocation>
        <location evidence="1">Membrane</location>
        <topology evidence="1">Single-pass membrane protein</topology>
    </subcellularLocation>
</comment>
<reference evidence="9" key="2">
    <citation type="submission" date="2025-08" db="UniProtKB">
        <authorList>
            <consortium name="Ensembl"/>
        </authorList>
    </citation>
    <scope>IDENTIFICATION</scope>
</reference>
<reference evidence="9 10" key="1">
    <citation type="journal article" date="2020" name="Nat. Commun.">
        <title>Donkey genomes provide new insights into domestication and selection for coat color.</title>
        <authorList>
            <person name="Wang"/>
            <person name="C."/>
            <person name="Li"/>
            <person name="H."/>
            <person name="Guo"/>
            <person name="Y."/>
            <person name="Huang"/>
            <person name="J."/>
            <person name="Sun"/>
            <person name="Y."/>
            <person name="Min"/>
            <person name="J."/>
            <person name="Wang"/>
            <person name="J."/>
            <person name="Fang"/>
            <person name="X."/>
            <person name="Zhao"/>
            <person name="Z."/>
            <person name="Wang"/>
            <person name="S."/>
            <person name="Zhang"/>
            <person name="Y."/>
            <person name="Liu"/>
            <person name="Q."/>
            <person name="Jiang"/>
            <person name="Q."/>
            <person name="Wang"/>
            <person name="X."/>
            <person name="Guo"/>
            <person name="Y."/>
            <person name="Yang"/>
            <person name="C."/>
            <person name="Wang"/>
            <person name="Y."/>
            <person name="Tian"/>
            <person name="F."/>
            <person name="Zhuang"/>
            <person name="G."/>
            <person name="Fan"/>
            <person name="Y."/>
            <person name="Gao"/>
            <person name="Q."/>
            <person name="Li"/>
            <person name="Y."/>
            <person name="Ju"/>
            <person name="Z."/>
            <person name="Li"/>
            <person name="J."/>
            <person name="Li"/>
            <person name="R."/>
            <person name="Hou"/>
            <person name="M."/>
            <person name="Yang"/>
            <person name="G."/>
            <person name="Liu"/>
            <person name="G."/>
            <person name="Liu"/>
            <person name="W."/>
            <person name="Guo"/>
            <person name="J."/>
            <person name="Pan"/>
            <person name="S."/>
            <person name="Fan"/>
            <person name="G."/>
            <person name="Zhang"/>
            <person name="W."/>
            <person name="Zhang"/>
            <person name="R."/>
            <person name="Yu"/>
            <person name="J."/>
            <person name="Zhang"/>
            <person name="X."/>
            <person name="Yin"/>
            <person name="Q."/>
            <person name="Ji"/>
            <person name="C."/>
            <person name="Jin"/>
            <person name="Y."/>
            <person name="Yue"/>
            <person name="G."/>
            <person name="Liu"/>
            <person name="M."/>
            <person name="Xu"/>
            <person name="J."/>
            <person name="Liu"/>
            <person name="S."/>
            <person name="Jordana"/>
            <person name="J."/>
            <person name="Noce"/>
            <person name="A."/>
            <person name="Amills"/>
            <person name="M."/>
            <person name="Wu"/>
            <person name="D.D."/>
            <person name="Li"/>
            <person name="S."/>
            <person name="Zhou"/>
            <person name="X. and Zhong"/>
            <person name="J."/>
        </authorList>
    </citation>
    <scope>NUCLEOTIDE SEQUENCE [LARGE SCALE GENOMIC DNA]</scope>
</reference>
<protein>
    <recommendedName>
        <fullName evidence="8">SPATA31-like domain-containing protein</fullName>
    </recommendedName>
</protein>
<feature type="domain" description="SPATA31-like" evidence="8">
    <location>
        <begin position="71"/>
        <end position="157"/>
    </location>
</feature>
<reference evidence="9" key="3">
    <citation type="submission" date="2025-09" db="UniProtKB">
        <authorList>
            <consortium name="Ensembl"/>
        </authorList>
    </citation>
    <scope>IDENTIFICATION</scope>
</reference>
<feature type="transmembrane region" description="Helical" evidence="7">
    <location>
        <begin position="33"/>
        <end position="59"/>
    </location>
</feature>
<proteinExistence type="inferred from homology"/>
<dbReference type="AlphaFoldDB" id="A0A9L0J4B9"/>
<feature type="region of interest" description="Disordered" evidence="6">
    <location>
        <begin position="169"/>
        <end position="229"/>
    </location>
</feature>
<evidence type="ECO:0000256" key="1">
    <source>
        <dbReference type="ARBA" id="ARBA00004167"/>
    </source>
</evidence>
<keyword evidence="2 7" id="KW-0812">Transmembrane</keyword>
<evidence type="ECO:0000256" key="3">
    <source>
        <dbReference type="ARBA" id="ARBA00022989"/>
    </source>
</evidence>
<dbReference type="PANTHER" id="PTHR21859:SF12">
    <property type="entry name" value="SPERMATOGENESIS-ASSOCIATED PROTEIN 31D1"/>
    <property type="match status" value="1"/>
</dbReference>
<keyword evidence="4 7" id="KW-0472">Membrane</keyword>
<dbReference type="Pfam" id="PF15371">
    <property type="entry name" value="DUF4599"/>
    <property type="match status" value="1"/>
</dbReference>
<evidence type="ECO:0000259" key="8">
    <source>
        <dbReference type="Pfam" id="PF15371"/>
    </source>
</evidence>
<name>A0A9L0J4B9_EQUAS</name>
<dbReference type="GO" id="GO:0016020">
    <property type="term" value="C:membrane"/>
    <property type="evidence" value="ECO:0007669"/>
    <property type="project" value="UniProtKB-SubCell"/>
</dbReference>
<evidence type="ECO:0000256" key="5">
    <source>
        <dbReference type="ARBA" id="ARBA00035009"/>
    </source>
</evidence>
<dbReference type="PANTHER" id="PTHR21859">
    <property type="entry name" value="ACROSOME-SPECIFIC PROTEIN"/>
    <property type="match status" value="1"/>
</dbReference>
<gene>
    <name evidence="9" type="primary">LOC123280185</name>
</gene>
<sequence length="354" mass="38740">MEFSHWNVLSFLNSPIELCLSICSAFLDTDPNLTFLCGLWLLLLFLCYLVGIPSLPTFWKTKAFQKRKGTAKRRRKGGTSGGWRRYKRETEDIRKLISILKSPSGQHHDTTRFHQLLCPDPSCEVCNSTTVEVNRLLFLEDLEDDTLSVSSLASTASVTESSFTLSSAFSEVPPGGLTPAPPPEPSPSPPSILSPNSMTPLADFHSPSPMGHSLLPETFPPLDSDFTMDHSPPQPLAFPRLRPHDTQTVDPVLQPEAILSMHTIFSLDPALSQDVNVLRNVSQTMDPTDSLTYYHTPPTLSFSPPQDSALTVTQSDSISTLLNPVLEISSPDSPGGFSTCVPPIKGTDHSSLLV</sequence>
<evidence type="ECO:0000313" key="10">
    <source>
        <dbReference type="Proteomes" id="UP000694387"/>
    </source>
</evidence>
<accession>A0A9L0J4B9</accession>
<organism evidence="9 10">
    <name type="scientific">Equus asinus</name>
    <name type="common">Donkey</name>
    <name type="synonym">Equus africanus asinus</name>
    <dbReference type="NCBI Taxonomy" id="9793"/>
    <lineage>
        <taxon>Eukaryota</taxon>
        <taxon>Metazoa</taxon>
        <taxon>Chordata</taxon>
        <taxon>Craniata</taxon>
        <taxon>Vertebrata</taxon>
        <taxon>Euteleostomi</taxon>
        <taxon>Mammalia</taxon>
        <taxon>Eutheria</taxon>
        <taxon>Laurasiatheria</taxon>
        <taxon>Perissodactyla</taxon>
        <taxon>Equidae</taxon>
        <taxon>Equus</taxon>
    </lineage>
</organism>
<evidence type="ECO:0000313" key="9">
    <source>
        <dbReference type="Ensembl" id="ENSEASP00005044867.1"/>
    </source>
</evidence>